<dbReference type="CDD" id="cd02440">
    <property type="entry name" value="AdoMet_MTases"/>
    <property type="match status" value="1"/>
</dbReference>
<evidence type="ECO:0000313" key="5">
    <source>
        <dbReference type="Proteomes" id="UP000215694"/>
    </source>
</evidence>
<dbReference type="CDD" id="cd04301">
    <property type="entry name" value="NAT_SF"/>
    <property type="match status" value="1"/>
</dbReference>
<dbReference type="InterPro" id="IPR041698">
    <property type="entry name" value="Methyltransf_25"/>
</dbReference>
<dbReference type="Proteomes" id="UP000215694">
    <property type="component" value="Unassembled WGS sequence"/>
</dbReference>
<dbReference type="SUPFAM" id="SSF53335">
    <property type="entry name" value="S-adenosyl-L-methionine-dependent methyltransferases"/>
    <property type="match status" value="1"/>
</dbReference>
<dbReference type="OrthoDB" id="88131at2"/>
<evidence type="ECO:0000313" key="4">
    <source>
        <dbReference type="EMBL" id="RDY27690.1"/>
    </source>
</evidence>
<dbReference type="InterPro" id="IPR029063">
    <property type="entry name" value="SAM-dependent_MTases_sf"/>
</dbReference>
<dbReference type="Gene3D" id="2.20.25.110">
    <property type="entry name" value="S-adenosyl-L-methionine-dependent methyltransferases"/>
    <property type="match status" value="1"/>
</dbReference>
<dbReference type="InterPro" id="IPR016181">
    <property type="entry name" value="Acyl_CoA_acyltransferase"/>
</dbReference>
<dbReference type="PROSITE" id="PS51186">
    <property type="entry name" value="GNAT"/>
    <property type="match status" value="1"/>
</dbReference>
<dbReference type="Gene3D" id="3.40.630.30">
    <property type="match status" value="1"/>
</dbReference>
<dbReference type="Pfam" id="PF13649">
    <property type="entry name" value="Methyltransf_25"/>
    <property type="match status" value="1"/>
</dbReference>
<dbReference type="PANTHER" id="PTHR43800:SF1">
    <property type="entry name" value="PEPTIDYL-LYSINE N-ACETYLTRANSFERASE YJAB"/>
    <property type="match status" value="1"/>
</dbReference>
<dbReference type="InterPro" id="IPR000182">
    <property type="entry name" value="GNAT_dom"/>
</dbReference>
<sequence>MIRTIENKDTNKIMEIWLKSTIKAHDFIPKEYWEANFDLVKDTYIPMSDTFIYEDEEGIKGFISIINNEFIGALFVGNDYQGGGIGSKLIQYVCDLYNNLTLAVYKDNTKSVEFYKKMNFEIISEGINEDSKYVEYTMKYSNKPQVYKQTEVKFWDDEYISKQMLKAHLDPDFDGATRKLEFIEKSVDWISKVAPPNKHTKLLDLGCGPGIYAKRFFEKGYIVKGIDYSKRSIEYAQSVAKEKNLNIDFLYKNYLDLDYKNEFDLVTLIYCDYGVLSSENRMSLAKKVYDSLKPGGKFILDVFASEKFNIFEECKTREVVKDGGFWSNEEYLCLNGNYKYEDKTILEQVAVITKDDTKIYYIWNHCFTKDSLLSELKNIGFKSVEFFGNIAGDDYTEDSLTMAIILEK</sequence>
<feature type="domain" description="N-acetyltransferase" evidence="3">
    <location>
        <begin position="1"/>
        <end position="143"/>
    </location>
</feature>
<dbReference type="Pfam" id="PF00583">
    <property type="entry name" value="Acetyltransf_1"/>
    <property type="match status" value="1"/>
</dbReference>
<evidence type="ECO:0000259" key="3">
    <source>
        <dbReference type="PROSITE" id="PS51186"/>
    </source>
</evidence>
<keyword evidence="1 4" id="KW-0808">Transferase</keyword>
<name>A0A371J4I3_9FIRM</name>
<gene>
    <name evidence="4" type="ORF">CHL78_008175</name>
</gene>
<dbReference type="SUPFAM" id="SSF55729">
    <property type="entry name" value="Acyl-CoA N-acyltransferases (Nat)"/>
    <property type="match status" value="1"/>
</dbReference>
<dbReference type="PANTHER" id="PTHR43800">
    <property type="entry name" value="PEPTIDYL-LYSINE N-ACETYLTRANSFERASE YJAB"/>
    <property type="match status" value="1"/>
</dbReference>
<reference evidence="4 5" key="1">
    <citation type="journal article" date="2017" name="Genome Announc.">
        <title>Draft Genome Sequence of Romboutsia weinsteinii sp. nov. Strain CCRI-19649(T) Isolated from Surface Water.</title>
        <authorList>
            <person name="Maheux A.F."/>
            <person name="Boudreau D.K."/>
            <person name="Berube E."/>
            <person name="Boissinot M."/>
            <person name="Cantin P."/>
            <person name="Raymond F."/>
            <person name="Corbeil J."/>
            <person name="Omar R.F."/>
            <person name="Bergeron M.G."/>
        </authorList>
    </citation>
    <scope>NUCLEOTIDE SEQUENCE [LARGE SCALE GENOMIC DNA]</scope>
    <source>
        <strain evidence="4 5">CCRI-19649</strain>
    </source>
</reference>
<comment type="caution">
    <text evidence="4">The sequence shown here is derived from an EMBL/GenBank/DDBJ whole genome shotgun (WGS) entry which is preliminary data.</text>
</comment>
<dbReference type="NCBIfam" id="NF007853">
    <property type="entry name" value="PRK10562.1"/>
    <property type="match status" value="1"/>
</dbReference>
<dbReference type="AlphaFoldDB" id="A0A371J4I3"/>
<proteinExistence type="predicted"/>
<dbReference type="EMBL" id="NOJY02000011">
    <property type="protein sequence ID" value="RDY27690.1"/>
    <property type="molecule type" value="Genomic_DNA"/>
</dbReference>
<evidence type="ECO:0000256" key="2">
    <source>
        <dbReference type="ARBA" id="ARBA00023315"/>
    </source>
</evidence>
<dbReference type="GO" id="GO:0016747">
    <property type="term" value="F:acyltransferase activity, transferring groups other than amino-acyl groups"/>
    <property type="evidence" value="ECO:0007669"/>
    <property type="project" value="InterPro"/>
</dbReference>
<dbReference type="Gene3D" id="3.40.50.150">
    <property type="entry name" value="Vaccinia Virus protein VP39"/>
    <property type="match status" value="1"/>
</dbReference>
<accession>A0A371J4I3</accession>
<dbReference type="RefSeq" id="WP_094367534.1">
    <property type="nucleotide sequence ID" value="NZ_NOJY02000011.1"/>
</dbReference>
<organism evidence="4 5">
    <name type="scientific">Romboutsia weinsteinii</name>
    <dbReference type="NCBI Taxonomy" id="2020949"/>
    <lineage>
        <taxon>Bacteria</taxon>
        <taxon>Bacillati</taxon>
        <taxon>Bacillota</taxon>
        <taxon>Clostridia</taxon>
        <taxon>Peptostreptococcales</taxon>
        <taxon>Peptostreptococcaceae</taxon>
        <taxon>Romboutsia</taxon>
    </lineage>
</organism>
<evidence type="ECO:0000256" key="1">
    <source>
        <dbReference type="ARBA" id="ARBA00022679"/>
    </source>
</evidence>
<keyword evidence="5" id="KW-1185">Reference proteome</keyword>
<protein>
    <submittedName>
        <fullName evidence="4">N-acetyltransferase</fullName>
    </submittedName>
</protein>
<keyword evidence="2" id="KW-0012">Acyltransferase</keyword>